<organism evidence="1 2">
    <name type="scientific">Streptomyces achmelvichensis</name>
    <dbReference type="NCBI Taxonomy" id="3134111"/>
    <lineage>
        <taxon>Bacteria</taxon>
        <taxon>Bacillati</taxon>
        <taxon>Actinomycetota</taxon>
        <taxon>Actinomycetes</taxon>
        <taxon>Kitasatosporales</taxon>
        <taxon>Streptomycetaceae</taxon>
        <taxon>Streptomyces</taxon>
    </lineage>
</organism>
<keyword evidence="1" id="KW-0560">Oxidoreductase</keyword>
<gene>
    <name evidence="1" type="ORF">WKI67_03075</name>
</gene>
<sequence length="432" mass="47770">MASDHFQEVTILESDDLEAPGSERRGVPQAPQLHALLHMGRIQTDKWFPGLSEELLAAGAVLGADEQLCQYADGVRKIPVPGYELIGATRPLIEAHIRRRALSIGNVRLLRGRGCGLVFDDPREPDRVSGIRYEPRNGPSGSNSSHVLHADLVVDATGRNSRMGDWLEKQGWQAPQTETMDIDLGYATALFRRGEELPEIKVAHSLVSSDAANGAQPDTGAMAEVEGRRWMVVIANYASRRPTRDAAEFLQRCKELQAAPFGEVAAQCELLSDISTYRMIDSRRTRYEELERLPGGLVVAGDAVASFNPVYGQGMTSAALHASCLARHLERCASPHEPARGYFRDVTEFVDAAWQVSTMRDLSQPHVNGPYPRGYRIAKRVGRLISEATVTDAEVNKRFLSVAHMLQHPRTLRRPSFLLRVVKALVVQRVKG</sequence>
<reference evidence="1" key="1">
    <citation type="submission" date="2024-03" db="EMBL/GenBank/DDBJ databases">
        <title>Novel Streptomyces species of biotechnological and ecological value are a feature of Machair soil.</title>
        <authorList>
            <person name="Prole J.R."/>
            <person name="Goodfellow M."/>
            <person name="Allenby N."/>
            <person name="Ward A.C."/>
        </authorList>
    </citation>
    <scope>NUCLEOTIDE SEQUENCE</scope>
    <source>
        <strain evidence="1">MS2.AVA.5</strain>
    </source>
</reference>
<evidence type="ECO:0000313" key="2">
    <source>
        <dbReference type="Proteomes" id="UP001377168"/>
    </source>
</evidence>
<dbReference type="Proteomes" id="UP001377168">
    <property type="component" value="Unassembled WGS sequence"/>
</dbReference>
<dbReference type="EMBL" id="JBBKAJ010000018">
    <property type="protein sequence ID" value="MEJ8632419.1"/>
    <property type="molecule type" value="Genomic_DNA"/>
</dbReference>
<keyword evidence="2" id="KW-1185">Reference proteome</keyword>
<proteinExistence type="predicted"/>
<name>A0ACC6PM00_9ACTN</name>
<keyword evidence="1" id="KW-0503">Monooxygenase</keyword>
<comment type="caution">
    <text evidence="1">The sequence shown here is derived from an EMBL/GenBank/DDBJ whole genome shotgun (WGS) entry which is preliminary data.</text>
</comment>
<protein>
    <submittedName>
        <fullName evidence="1">FAD-dependent monooxygenase</fullName>
    </submittedName>
</protein>
<evidence type="ECO:0000313" key="1">
    <source>
        <dbReference type="EMBL" id="MEJ8632419.1"/>
    </source>
</evidence>
<accession>A0ACC6PM00</accession>